<name>A0AAV7MM01_PLEWA</name>
<dbReference type="AlphaFoldDB" id="A0AAV7MM01"/>
<reference evidence="1" key="1">
    <citation type="journal article" date="2022" name="bioRxiv">
        <title>Sequencing and chromosome-scale assembly of the giantPleurodeles waltlgenome.</title>
        <authorList>
            <person name="Brown T."/>
            <person name="Elewa A."/>
            <person name="Iarovenko S."/>
            <person name="Subramanian E."/>
            <person name="Araus A.J."/>
            <person name="Petzold A."/>
            <person name="Susuki M."/>
            <person name="Suzuki K.-i.T."/>
            <person name="Hayashi T."/>
            <person name="Toyoda A."/>
            <person name="Oliveira C."/>
            <person name="Osipova E."/>
            <person name="Leigh N.D."/>
            <person name="Simon A."/>
            <person name="Yun M.H."/>
        </authorList>
    </citation>
    <scope>NUCLEOTIDE SEQUENCE</scope>
    <source>
        <strain evidence="1">20211129_DDA</strain>
        <tissue evidence="1">Liver</tissue>
    </source>
</reference>
<gene>
    <name evidence="1" type="ORF">NDU88_001804</name>
</gene>
<dbReference type="EMBL" id="JANPWB010000013">
    <property type="protein sequence ID" value="KAJ1104392.1"/>
    <property type="molecule type" value="Genomic_DNA"/>
</dbReference>
<comment type="caution">
    <text evidence="1">The sequence shown here is derived from an EMBL/GenBank/DDBJ whole genome shotgun (WGS) entry which is preliminary data.</text>
</comment>
<organism evidence="1 2">
    <name type="scientific">Pleurodeles waltl</name>
    <name type="common">Iberian ribbed newt</name>
    <dbReference type="NCBI Taxonomy" id="8319"/>
    <lineage>
        <taxon>Eukaryota</taxon>
        <taxon>Metazoa</taxon>
        <taxon>Chordata</taxon>
        <taxon>Craniata</taxon>
        <taxon>Vertebrata</taxon>
        <taxon>Euteleostomi</taxon>
        <taxon>Amphibia</taxon>
        <taxon>Batrachia</taxon>
        <taxon>Caudata</taxon>
        <taxon>Salamandroidea</taxon>
        <taxon>Salamandridae</taxon>
        <taxon>Pleurodelinae</taxon>
        <taxon>Pleurodeles</taxon>
    </lineage>
</organism>
<evidence type="ECO:0000313" key="1">
    <source>
        <dbReference type="EMBL" id="KAJ1104392.1"/>
    </source>
</evidence>
<accession>A0AAV7MM01</accession>
<proteinExistence type="predicted"/>
<dbReference type="Proteomes" id="UP001066276">
    <property type="component" value="Chromosome 9"/>
</dbReference>
<sequence length="95" mass="9828">MQDPGGVSTVAFACFPPSEKQQRIPAGTVSAEASAAGLLTRAMMPRCTSVFNGKRGAVKAGVGVTRMWVMEAQEPSQDSMLLLLGEARGSVGLSS</sequence>
<keyword evidence="2" id="KW-1185">Reference proteome</keyword>
<evidence type="ECO:0000313" key="2">
    <source>
        <dbReference type="Proteomes" id="UP001066276"/>
    </source>
</evidence>
<protein>
    <submittedName>
        <fullName evidence="1">Uncharacterized protein</fullName>
    </submittedName>
</protein>